<feature type="transmembrane region" description="Helical" evidence="1">
    <location>
        <begin position="218"/>
        <end position="235"/>
    </location>
</feature>
<dbReference type="OrthoDB" id="242654at2157"/>
<organism evidence="2 3">
    <name type="scientific">Halobacterium jilantaiense</name>
    <dbReference type="NCBI Taxonomy" id="355548"/>
    <lineage>
        <taxon>Archaea</taxon>
        <taxon>Methanobacteriati</taxon>
        <taxon>Methanobacteriota</taxon>
        <taxon>Stenosarchaea group</taxon>
        <taxon>Halobacteria</taxon>
        <taxon>Halobacteriales</taxon>
        <taxon>Halobacteriaceae</taxon>
        <taxon>Halobacterium</taxon>
    </lineage>
</organism>
<reference evidence="2 3" key="1">
    <citation type="submission" date="2016-10" db="EMBL/GenBank/DDBJ databases">
        <authorList>
            <person name="de Groot N.N."/>
        </authorList>
    </citation>
    <scope>NUCLEOTIDE SEQUENCE [LARGE SCALE GENOMIC DNA]</scope>
    <source>
        <strain evidence="2 3">CGMCC 1.5337</strain>
    </source>
</reference>
<keyword evidence="3" id="KW-1185">Reference proteome</keyword>
<protein>
    <submittedName>
        <fullName evidence="2">Uncharacterized protein</fullName>
    </submittedName>
</protein>
<feature type="transmembrane region" description="Helical" evidence="1">
    <location>
        <begin position="255"/>
        <end position="273"/>
    </location>
</feature>
<evidence type="ECO:0000256" key="1">
    <source>
        <dbReference type="SAM" id="Phobius"/>
    </source>
</evidence>
<dbReference type="Proteomes" id="UP000198518">
    <property type="component" value="Unassembled WGS sequence"/>
</dbReference>
<evidence type="ECO:0000313" key="2">
    <source>
        <dbReference type="EMBL" id="SEV88234.1"/>
    </source>
</evidence>
<accession>A0A1I0MJK3</accession>
<keyword evidence="1" id="KW-1133">Transmembrane helix</keyword>
<evidence type="ECO:0000313" key="3">
    <source>
        <dbReference type="Proteomes" id="UP000198518"/>
    </source>
</evidence>
<feature type="transmembrane region" description="Helical" evidence="1">
    <location>
        <begin position="36"/>
        <end position="58"/>
    </location>
</feature>
<dbReference type="RefSeq" id="WP_143052113.1">
    <property type="nucleotide sequence ID" value="NZ_FOJA01000001.1"/>
</dbReference>
<sequence length="362" mass="41013">MRDGGKSQEPLLIDFIAEKLRFKKISDFLPGNIKPAYILAFLGPFIDIGIIDPYRYIVADEPMFVQRPQLLITLGGLVFGVYGIYWMRDTYVDAAKSLSVAEGADENEFTGNFEEIVSFRTKLCALGVFIIISFSNIFFIQGLSQSIRLEGVLGTIVVNVISNPLATFPVIVEFGLMYFGITVLMPGKIENADVKLFFYDSRRMGGFGKIGNLFKRSYYLYSIGLLMYSLVIYGPPLAGEFAVSIYPNAPRYLTIAFMIMWVFGVLSISSSMYRTHRVILKKKNKELDRVNERLHTLLDQPYDIELDDPPHQEELNSIQNHLEKVRSTREYPSTFITWTQIGISVVLPQLLNISIQATLIST</sequence>
<proteinExistence type="predicted"/>
<keyword evidence="1" id="KW-0812">Transmembrane</keyword>
<keyword evidence="1" id="KW-0472">Membrane</keyword>
<feature type="transmembrane region" description="Helical" evidence="1">
    <location>
        <begin position="119"/>
        <end position="140"/>
    </location>
</feature>
<dbReference type="EMBL" id="FOJA01000001">
    <property type="protein sequence ID" value="SEV88234.1"/>
    <property type="molecule type" value="Genomic_DNA"/>
</dbReference>
<dbReference type="AlphaFoldDB" id="A0A1I0MJK3"/>
<name>A0A1I0MJK3_9EURY</name>
<feature type="transmembrane region" description="Helical" evidence="1">
    <location>
        <begin position="70"/>
        <end position="87"/>
    </location>
</feature>
<gene>
    <name evidence="2" type="ORF">SAMN04487945_0105</name>
</gene>